<dbReference type="CDD" id="cd09917">
    <property type="entry name" value="F-box_SF"/>
    <property type="match status" value="1"/>
</dbReference>
<dbReference type="SUPFAM" id="SSF81383">
    <property type="entry name" value="F-box domain"/>
    <property type="match status" value="1"/>
</dbReference>
<comment type="caution">
    <text evidence="3">The sequence shown here is derived from an EMBL/GenBank/DDBJ whole genome shotgun (WGS) entry which is preliminary data.</text>
</comment>
<feature type="region of interest" description="Disordered" evidence="1">
    <location>
        <begin position="182"/>
        <end position="212"/>
    </location>
</feature>
<feature type="compositionally biased region" description="Basic and acidic residues" evidence="1">
    <location>
        <begin position="182"/>
        <end position="191"/>
    </location>
</feature>
<dbReference type="InterPro" id="IPR036047">
    <property type="entry name" value="F-box-like_dom_sf"/>
</dbReference>
<dbReference type="SMART" id="SM00256">
    <property type="entry name" value="FBOX"/>
    <property type="match status" value="1"/>
</dbReference>
<dbReference type="EMBL" id="JAVHNQ010000001">
    <property type="protein sequence ID" value="KAK6359264.1"/>
    <property type="molecule type" value="Genomic_DNA"/>
</dbReference>
<keyword evidence="4" id="KW-1185">Reference proteome</keyword>
<name>A0AAV9VE06_9PEZI</name>
<reference evidence="3 4" key="1">
    <citation type="submission" date="2019-10" db="EMBL/GenBank/DDBJ databases">
        <authorList>
            <person name="Palmer J.M."/>
        </authorList>
    </citation>
    <scope>NUCLEOTIDE SEQUENCE [LARGE SCALE GENOMIC DNA]</scope>
    <source>
        <strain evidence="3 4">TWF696</strain>
    </source>
</reference>
<dbReference type="InterPro" id="IPR001810">
    <property type="entry name" value="F-box_dom"/>
</dbReference>
<sequence length="353" mass="40527">MAETQQPQARTASPLPNSTFDWGDLPLEIAHLILDTVDWPSHSACRQVCRGWREYLNRPRLAAKRYYVPKFVYRIIDRVREADGSERLQFIDHPDIQVRDGHQIHRLLGEPGLGFFLSADAETGEIKHRPGFYFAVEPKSHLMFGRPCRNKTDLRRYFPKHSDGVLCHVCVADMHLAHLKEQQKRQIAEDKKKKKAGQKKPKEEELDTPAPIVKPMGNEEGAWCIRFDELPFGDEIVLMTRPESIEVQVLLTRYNGKTDKLKLRLMDWFQATTEPNSEPLTINRMVLAVREMITEGISESLSNIKSDLFVRFAGMTNVPQGLRDGVLEVSLDIWVQDGCSWVACESSKYKKIS</sequence>
<evidence type="ECO:0000259" key="2">
    <source>
        <dbReference type="SMART" id="SM00256"/>
    </source>
</evidence>
<feature type="domain" description="F-box" evidence="2">
    <location>
        <begin position="25"/>
        <end position="65"/>
    </location>
</feature>
<dbReference type="Pfam" id="PF12937">
    <property type="entry name" value="F-box-like"/>
    <property type="match status" value="1"/>
</dbReference>
<evidence type="ECO:0000313" key="4">
    <source>
        <dbReference type="Proteomes" id="UP001375240"/>
    </source>
</evidence>
<evidence type="ECO:0000256" key="1">
    <source>
        <dbReference type="SAM" id="MobiDB-lite"/>
    </source>
</evidence>
<dbReference type="Gene3D" id="1.20.1280.50">
    <property type="match status" value="1"/>
</dbReference>
<dbReference type="Proteomes" id="UP001375240">
    <property type="component" value="Unassembled WGS sequence"/>
</dbReference>
<accession>A0AAV9VE06</accession>
<dbReference type="AlphaFoldDB" id="A0AAV9VE06"/>
<evidence type="ECO:0000313" key="3">
    <source>
        <dbReference type="EMBL" id="KAK6359264.1"/>
    </source>
</evidence>
<proteinExistence type="predicted"/>
<protein>
    <recommendedName>
        <fullName evidence="2">F-box domain-containing protein</fullName>
    </recommendedName>
</protein>
<organism evidence="3 4">
    <name type="scientific">Orbilia brochopaga</name>
    <dbReference type="NCBI Taxonomy" id="3140254"/>
    <lineage>
        <taxon>Eukaryota</taxon>
        <taxon>Fungi</taxon>
        <taxon>Dikarya</taxon>
        <taxon>Ascomycota</taxon>
        <taxon>Pezizomycotina</taxon>
        <taxon>Orbiliomycetes</taxon>
        <taxon>Orbiliales</taxon>
        <taxon>Orbiliaceae</taxon>
        <taxon>Orbilia</taxon>
    </lineage>
</organism>
<gene>
    <name evidence="3" type="ORF">TWF696_000427</name>
</gene>